<organism evidence="2 3">
    <name type="scientific">Streblomastix strix</name>
    <dbReference type="NCBI Taxonomy" id="222440"/>
    <lineage>
        <taxon>Eukaryota</taxon>
        <taxon>Metamonada</taxon>
        <taxon>Preaxostyla</taxon>
        <taxon>Oxymonadida</taxon>
        <taxon>Streblomastigidae</taxon>
        <taxon>Streblomastix</taxon>
    </lineage>
</organism>
<evidence type="ECO:0000313" key="2">
    <source>
        <dbReference type="EMBL" id="KAA6367331.1"/>
    </source>
</evidence>
<accession>A0A5J4UBN0</accession>
<dbReference type="InterPro" id="IPR011050">
    <property type="entry name" value="Pectin_lyase_fold/virulence"/>
</dbReference>
<evidence type="ECO:0000313" key="3">
    <source>
        <dbReference type="Proteomes" id="UP000324800"/>
    </source>
</evidence>
<evidence type="ECO:0000256" key="1">
    <source>
        <dbReference type="SAM" id="SignalP"/>
    </source>
</evidence>
<feature type="non-terminal residue" evidence="2">
    <location>
        <position position="359"/>
    </location>
</feature>
<feature type="chain" id="PRO_5023899793" description="Right handed beta helix domain-containing protein" evidence="1">
    <location>
        <begin position="17"/>
        <end position="359"/>
    </location>
</feature>
<evidence type="ECO:0008006" key="4">
    <source>
        <dbReference type="Google" id="ProtNLM"/>
    </source>
</evidence>
<dbReference type="AlphaFoldDB" id="A0A5J4UBN0"/>
<keyword evidence="1" id="KW-0732">Signal</keyword>
<reference evidence="2 3" key="1">
    <citation type="submission" date="2019-03" db="EMBL/GenBank/DDBJ databases">
        <title>Single cell metagenomics reveals metabolic interactions within the superorganism composed of flagellate Streblomastix strix and complex community of Bacteroidetes bacteria on its surface.</title>
        <authorList>
            <person name="Treitli S.C."/>
            <person name="Kolisko M."/>
            <person name="Husnik F."/>
            <person name="Keeling P."/>
            <person name="Hampl V."/>
        </authorList>
    </citation>
    <scope>NUCLEOTIDE SEQUENCE [LARGE SCALE GENOMIC DNA]</scope>
    <source>
        <strain evidence="2">ST1C</strain>
    </source>
</reference>
<sequence>MRALLLLALTAIIIVAQDHPSSKLSGQTLDLTSEPAVIQPEQQSAILYLQKDLDQTATDHVYVPNDVENECIYKVSQSSIDTDVHSSIQKIINESSCSSIEISLIDKEHDEQVNISRRMSIAIDVDARNTENELIPTIWKVQRYYSQIISLQDSNLTLCNIAFQFTIVYSYGNLVVSPSNSIFYLSNNNSNLTVKNCIFKGFGLNRTEIGSIAYSYISNQLEFDNCTFSDIVGRNALNITDCSQFIAKNCKFTDIVGRYYSGAIYFYCSSTKSVTYDISGCNFERCSNEQRDNSRNISGAINIRNMYESQAPIFKINNNYFKDCLGSNRGCINIEYVTAYILEVQNNTFDGNRILSSNT</sequence>
<proteinExistence type="predicted"/>
<name>A0A5J4UBN0_9EUKA</name>
<dbReference type="EMBL" id="SNRW01018443">
    <property type="protein sequence ID" value="KAA6367331.1"/>
    <property type="molecule type" value="Genomic_DNA"/>
</dbReference>
<protein>
    <recommendedName>
        <fullName evidence="4">Right handed beta helix domain-containing protein</fullName>
    </recommendedName>
</protein>
<feature type="signal peptide" evidence="1">
    <location>
        <begin position="1"/>
        <end position="16"/>
    </location>
</feature>
<gene>
    <name evidence="2" type="ORF">EZS28_037141</name>
</gene>
<dbReference type="SUPFAM" id="SSF51126">
    <property type="entry name" value="Pectin lyase-like"/>
    <property type="match status" value="1"/>
</dbReference>
<comment type="caution">
    <text evidence="2">The sequence shown here is derived from an EMBL/GenBank/DDBJ whole genome shotgun (WGS) entry which is preliminary data.</text>
</comment>
<dbReference type="Proteomes" id="UP000324800">
    <property type="component" value="Unassembled WGS sequence"/>
</dbReference>